<feature type="transmembrane region" description="Helical" evidence="1">
    <location>
        <begin position="45"/>
        <end position="71"/>
    </location>
</feature>
<organism evidence="2 3">
    <name type="scientific">Phreatobacter aquaticus</name>
    <dbReference type="NCBI Taxonomy" id="2570229"/>
    <lineage>
        <taxon>Bacteria</taxon>
        <taxon>Pseudomonadati</taxon>
        <taxon>Pseudomonadota</taxon>
        <taxon>Alphaproteobacteria</taxon>
        <taxon>Hyphomicrobiales</taxon>
        <taxon>Phreatobacteraceae</taxon>
        <taxon>Phreatobacter</taxon>
    </lineage>
</organism>
<dbReference type="OrthoDB" id="8115457at2"/>
<proteinExistence type="predicted"/>
<evidence type="ECO:0000313" key="2">
    <source>
        <dbReference type="EMBL" id="QCK86355.1"/>
    </source>
</evidence>
<evidence type="ECO:0000313" key="3">
    <source>
        <dbReference type="Proteomes" id="UP000298588"/>
    </source>
</evidence>
<sequence length="110" mass="11380">MPAHVRFLLRNALIGFALAIAMVGAMVWFDFAGLRTLAAQSNSGLVAFPVLAFFLGLTFASVQMGAAIMLLPADGDGGNGGNRSRVTSLLALLVGPVPVLQPAEAKAGRR</sequence>
<dbReference type="Proteomes" id="UP000298588">
    <property type="component" value="Chromosome"/>
</dbReference>
<accession>A0A4D7QHH5</accession>
<reference evidence="2 3" key="1">
    <citation type="submission" date="2019-04" db="EMBL/GenBank/DDBJ databases">
        <title>Phreatobacter aquaticus sp. nov.</title>
        <authorList>
            <person name="Choi A."/>
            <person name="Baek K."/>
        </authorList>
    </citation>
    <scope>NUCLEOTIDE SEQUENCE [LARGE SCALE GENOMIC DNA]</scope>
    <source>
        <strain evidence="2 3">NMCR1094</strain>
    </source>
</reference>
<keyword evidence="1" id="KW-0472">Membrane</keyword>
<feature type="transmembrane region" description="Helical" evidence="1">
    <location>
        <begin position="12"/>
        <end position="33"/>
    </location>
</feature>
<gene>
    <name evidence="2" type="ORF">E8L99_11625</name>
</gene>
<protein>
    <submittedName>
        <fullName evidence="2">Uncharacterized protein</fullName>
    </submittedName>
</protein>
<dbReference type="RefSeq" id="WP_137099686.1">
    <property type="nucleotide sequence ID" value="NZ_CP039865.1"/>
</dbReference>
<keyword evidence="3" id="KW-1185">Reference proteome</keyword>
<dbReference type="AlphaFoldDB" id="A0A4D7QHH5"/>
<dbReference type="KEGG" id="paqt:E8L99_11625"/>
<name>A0A4D7QHH5_9HYPH</name>
<dbReference type="EMBL" id="CP039865">
    <property type="protein sequence ID" value="QCK86355.1"/>
    <property type="molecule type" value="Genomic_DNA"/>
</dbReference>
<keyword evidence="1" id="KW-0812">Transmembrane</keyword>
<evidence type="ECO:0000256" key="1">
    <source>
        <dbReference type="SAM" id="Phobius"/>
    </source>
</evidence>
<keyword evidence="1" id="KW-1133">Transmembrane helix</keyword>